<keyword evidence="1" id="KW-1133">Transmembrane helix</keyword>
<evidence type="ECO:0000313" key="3">
    <source>
        <dbReference type="Proteomes" id="UP000539957"/>
    </source>
</evidence>
<gene>
    <name evidence="2" type="ORF">HNP32_000099</name>
</gene>
<sequence length="150" mass="16576">MSDPAYPPISPLKTGIRCRCPRCGVGPLFQGYLTIRKECSNCGLDYGFADPADGPAFFVMSAVGIVGMIGFMIFEFNVHPPVWVHFVVTLPILALMCLGVLRPFKGWMVSEQYFHKAEEAVFSSVGKHGEGYGWRGQAERAAKDEAREKI</sequence>
<dbReference type="AlphaFoldDB" id="A0A7W7N1M6"/>
<dbReference type="RefSeq" id="WP_184265744.1">
    <property type="nucleotide sequence ID" value="NZ_JACHKY010000001.1"/>
</dbReference>
<keyword evidence="1" id="KW-0472">Membrane</keyword>
<proteinExistence type="predicted"/>
<dbReference type="Pfam" id="PF06170">
    <property type="entry name" value="DUF983"/>
    <property type="match status" value="1"/>
</dbReference>
<evidence type="ECO:0000256" key="1">
    <source>
        <dbReference type="SAM" id="Phobius"/>
    </source>
</evidence>
<protein>
    <submittedName>
        <fullName evidence="2">Uncharacterized protein (DUF983 family)</fullName>
    </submittedName>
</protein>
<comment type="caution">
    <text evidence="2">The sequence shown here is derived from an EMBL/GenBank/DDBJ whole genome shotgun (WGS) entry which is preliminary data.</text>
</comment>
<keyword evidence="1" id="KW-0812">Transmembrane</keyword>
<keyword evidence="3" id="KW-1185">Reference proteome</keyword>
<dbReference type="EMBL" id="JACHKY010000001">
    <property type="protein sequence ID" value="MBB4796385.1"/>
    <property type="molecule type" value="Genomic_DNA"/>
</dbReference>
<dbReference type="Proteomes" id="UP000539957">
    <property type="component" value="Unassembled WGS sequence"/>
</dbReference>
<feature type="transmembrane region" description="Helical" evidence="1">
    <location>
        <begin position="82"/>
        <end position="101"/>
    </location>
</feature>
<name>A0A7W7N1M6_9CAUL</name>
<feature type="transmembrane region" description="Helical" evidence="1">
    <location>
        <begin position="56"/>
        <end position="76"/>
    </location>
</feature>
<reference evidence="2 3" key="1">
    <citation type="submission" date="2020-08" db="EMBL/GenBank/DDBJ databases">
        <title>Functional genomics of gut bacteria from endangered species of beetles.</title>
        <authorList>
            <person name="Carlos-Shanley C."/>
        </authorList>
    </citation>
    <scope>NUCLEOTIDE SEQUENCE [LARGE SCALE GENOMIC DNA]</scope>
    <source>
        <strain evidence="2 3">S00123</strain>
    </source>
</reference>
<dbReference type="InterPro" id="IPR009325">
    <property type="entry name" value="DUF983"/>
</dbReference>
<evidence type="ECO:0000313" key="2">
    <source>
        <dbReference type="EMBL" id="MBB4796385.1"/>
    </source>
</evidence>
<accession>A0A7W7N1M6</accession>
<organism evidence="2 3">
    <name type="scientific">Brevundimonas bullata</name>
    <dbReference type="NCBI Taxonomy" id="13160"/>
    <lineage>
        <taxon>Bacteria</taxon>
        <taxon>Pseudomonadati</taxon>
        <taxon>Pseudomonadota</taxon>
        <taxon>Alphaproteobacteria</taxon>
        <taxon>Caulobacterales</taxon>
        <taxon>Caulobacteraceae</taxon>
        <taxon>Brevundimonas</taxon>
    </lineage>
</organism>